<name>A0A4C2EM24_9EURY</name>
<gene>
    <name evidence="2" type="ORF">Harman_11940</name>
</gene>
<comment type="caution">
    <text evidence="2">The sequence shown here is derived from an EMBL/GenBank/DDBJ whole genome shotgun (WGS) entry which is preliminary data.</text>
</comment>
<dbReference type="AlphaFoldDB" id="A0A4C2EM24"/>
<evidence type="ECO:0000313" key="2">
    <source>
        <dbReference type="EMBL" id="GCF13259.1"/>
    </source>
</evidence>
<reference evidence="2 3" key="1">
    <citation type="submission" date="2019-02" db="EMBL/GenBank/DDBJ databases">
        <title>Haloarcula mannanilyticum sp. nov., a mannan degrading haloarchaeon isolated from commercial salt.</title>
        <authorList>
            <person name="Enomoto S."/>
            <person name="Shimane Y."/>
            <person name="Kamekura M."/>
            <person name="Ito T."/>
            <person name="Moriya O."/>
            <person name="Ihara K."/>
            <person name="Takahashi-Ando N."/>
            <person name="Fukushima Y."/>
            <person name="Yoshida Y."/>
            <person name="Usama R."/>
            <person name="Takai K."/>
            <person name="Minegishi H."/>
        </authorList>
    </citation>
    <scope>NUCLEOTIDE SEQUENCE [LARGE SCALE GENOMIC DNA]</scope>
    <source>
        <strain evidence="2 3">MD130-1</strain>
    </source>
</reference>
<dbReference type="EMBL" id="BIXZ01000001">
    <property type="protein sequence ID" value="GCF13259.1"/>
    <property type="molecule type" value="Genomic_DNA"/>
</dbReference>
<evidence type="ECO:0000313" key="3">
    <source>
        <dbReference type="Proteomes" id="UP000304382"/>
    </source>
</evidence>
<dbReference type="Proteomes" id="UP000304382">
    <property type="component" value="Unassembled WGS sequence"/>
</dbReference>
<proteinExistence type="predicted"/>
<sequence>MSDTFTCDGCGEETPTGDRYHYLRPNQPADEGEPVTDELCPRCSTRKDSSRVFRADGDLSGGDGGA</sequence>
<protein>
    <submittedName>
        <fullName evidence="2">Uncharacterized protein</fullName>
    </submittedName>
</protein>
<evidence type="ECO:0000256" key="1">
    <source>
        <dbReference type="SAM" id="MobiDB-lite"/>
    </source>
</evidence>
<feature type="region of interest" description="Disordered" evidence="1">
    <location>
        <begin position="1"/>
        <end position="43"/>
    </location>
</feature>
<organism evidence="2 3">
    <name type="scientific">Haloarcula mannanilytica</name>
    <dbReference type="NCBI Taxonomy" id="2509225"/>
    <lineage>
        <taxon>Archaea</taxon>
        <taxon>Methanobacteriati</taxon>
        <taxon>Methanobacteriota</taxon>
        <taxon>Stenosarchaea group</taxon>
        <taxon>Halobacteria</taxon>
        <taxon>Halobacteriales</taxon>
        <taxon>Haloarculaceae</taxon>
        <taxon>Haloarcula</taxon>
    </lineage>
</organism>
<dbReference type="OrthoDB" id="374582at2157"/>
<keyword evidence="3" id="KW-1185">Reference proteome</keyword>
<accession>A0A4C2EM24</accession>
<dbReference type="RefSeq" id="WP_137682884.1">
    <property type="nucleotide sequence ID" value="NZ_BIXZ01000001.1"/>
</dbReference>